<comment type="similarity">
    <text evidence="2 10">Belongs to the ABC-4 integral membrane protein family. FtsX subfamily.</text>
</comment>
<name>A0A150WW44_BDEBC</name>
<sequence length="297" mass="32387">MRSPQKNWALKISTLVVVTACFAVMGSGLLISQNFRNILTLWGEDVQMTVYLSQDISDQGRQFIENKLKDTGKVGAIHLVNQEKALNDFRAQMASYAPDISQDEELLKLIPASLQVSLASNVSTSDQMQVLKTLAAEVKGLEGVDEVSYGQDWVEKYASLVTTIETTLSLLGFVILAAALFVISNAIRASIQNRKDEIVVLEMIGATAGMIRKPFMIEGAILGLTSSIFGLVFCLLLYTALKGFLVTKLSFLQLGEHIHFISIPALILFVVGGTFLGALASYLCVRRLNDGYAGSRV</sequence>
<evidence type="ECO:0000256" key="4">
    <source>
        <dbReference type="ARBA" id="ARBA00022475"/>
    </source>
</evidence>
<evidence type="ECO:0000256" key="6">
    <source>
        <dbReference type="ARBA" id="ARBA00022692"/>
    </source>
</evidence>
<proteinExistence type="inferred from homology"/>
<feature type="transmembrane region" description="Helical" evidence="11">
    <location>
        <begin position="12"/>
        <end position="31"/>
    </location>
</feature>
<evidence type="ECO:0000259" key="12">
    <source>
        <dbReference type="Pfam" id="PF02687"/>
    </source>
</evidence>
<keyword evidence="5 10" id="KW-0132">Cell division</keyword>
<dbReference type="PANTHER" id="PTHR47755">
    <property type="entry name" value="CELL DIVISION PROTEIN FTSX"/>
    <property type="match status" value="1"/>
</dbReference>
<feature type="domain" description="FtsX extracellular" evidence="13">
    <location>
        <begin position="46"/>
        <end position="147"/>
    </location>
</feature>
<evidence type="ECO:0000256" key="1">
    <source>
        <dbReference type="ARBA" id="ARBA00004651"/>
    </source>
</evidence>
<organism evidence="14 15">
    <name type="scientific">Bdellovibrio bacteriovorus</name>
    <dbReference type="NCBI Taxonomy" id="959"/>
    <lineage>
        <taxon>Bacteria</taxon>
        <taxon>Pseudomonadati</taxon>
        <taxon>Bdellovibrionota</taxon>
        <taxon>Bdellovibrionia</taxon>
        <taxon>Bdellovibrionales</taxon>
        <taxon>Pseudobdellovibrionaceae</taxon>
        <taxon>Bdellovibrio</taxon>
    </lineage>
</organism>
<dbReference type="Pfam" id="PF02687">
    <property type="entry name" value="FtsX"/>
    <property type="match status" value="1"/>
</dbReference>
<dbReference type="Proteomes" id="UP000075391">
    <property type="component" value="Unassembled WGS sequence"/>
</dbReference>
<dbReference type="Gene3D" id="3.30.70.3040">
    <property type="match status" value="1"/>
</dbReference>
<reference evidence="14 15" key="1">
    <citation type="submission" date="2016-03" db="EMBL/GenBank/DDBJ databases">
        <authorList>
            <person name="Ploux O."/>
        </authorList>
    </citation>
    <scope>NUCLEOTIDE SEQUENCE [LARGE SCALE GENOMIC DNA]</scope>
    <source>
        <strain evidence="14 15">BER2</strain>
    </source>
</reference>
<keyword evidence="6 11" id="KW-0812">Transmembrane</keyword>
<evidence type="ECO:0000256" key="9">
    <source>
        <dbReference type="ARBA" id="ARBA00023306"/>
    </source>
</evidence>
<protein>
    <recommendedName>
        <fullName evidence="3 10">Cell division protein FtsX</fullName>
    </recommendedName>
</protein>
<keyword evidence="4 10" id="KW-1003">Cell membrane</keyword>
<dbReference type="InterPro" id="IPR003838">
    <property type="entry name" value="ABC3_permease_C"/>
</dbReference>
<feature type="transmembrane region" description="Helical" evidence="11">
    <location>
        <begin position="168"/>
        <end position="187"/>
    </location>
</feature>
<dbReference type="AlphaFoldDB" id="A0A150WW44"/>
<keyword evidence="8 10" id="KW-0472">Membrane</keyword>
<keyword evidence="7 11" id="KW-1133">Transmembrane helix</keyword>
<comment type="subcellular location">
    <subcellularLocation>
        <location evidence="1">Cell membrane</location>
        <topology evidence="1">Multi-pass membrane protein</topology>
    </subcellularLocation>
</comment>
<dbReference type="PANTHER" id="PTHR47755:SF1">
    <property type="entry name" value="CELL DIVISION PROTEIN FTSX"/>
    <property type="match status" value="1"/>
</dbReference>
<dbReference type="OrthoDB" id="5292051at2"/>
<evidence type="ECO:0000256" key="2">
    <source>
        <dbReference type="ARBA" id="ARBA00007379"/>
    </source>
</evidence>
<dbReference type="InterPro" id="IPR004513">
    <property type="entry name" value="FtsX"/>
</dbReference>
<evidence type="ECO:0000313" key="14">
    <source>
        <dbReference type="EMBL" id="KYG70725.1"/>
    </source>
</evidence>
<dbReference type="RefSeq" id="WP_063242492.1">
    <property type="nucleotide sequence ID" value="NZ_CP168967.1"/>
</dbReference>
<comment type="caution">
    <text evidence="14">The sequence shown here is derived from an EMBL/GenBank/DDBJ whole genome shotgun (WGS) entry which is preliminary data.</text>
</comment>
<evidence type="ECO:0000256" key="5">
    <source>
        <dbReference type="ARBA" id="ARBA00022618"/>
    </source>
</evidence>
<evidence type="ECO:0000313" key="15">
    <source>
        <dbReference type="Proteomes" id="UP000075391"/>
    </source>
</evidence>
<dbReference type="EMBL" id="LUKF01000001">
    <property type="protein sequence ID" value="KYG70725.1"/>
    <property type="molecule type" value="Genomic_DNA"/>
</dbReference>
<dbReference type="PIRSF" id="PIRSF003097">
    <property type="entry name" value="FtsX"/>
    <property type="match status" value="1"/>
</dbReference>
<gene>
    <name evidence="14" type="ORF">AZI85_01980</name>
</gene>
<evidence type="ECO:0000256" key="11">
    <source>
        <dbReference type="SAM" id="Phobius"/>
    </source>
</evidence>
<dbReference type="GO" id="GO:0051301">
    <property type="term" value="P:cell division"/>
    <property type="evidence" value="ECO:0007669"/>
    <property type="project" value="UniProtKB-KW"/>
</dbReference>
<evidence type="ECO:0000256" key="3">
    <source>
        <dbReference type="ARBA" id="ARBA00021907"/>
    </source>
</evidence>
<dbReference type="GO" id="GO:0005886">
    <property type="term" value="C:plasma membrane"/>
    <property type="evidence" value="ECO:0007669"/>
    <property type="project" value="UniProtKB-SubCell"/>
</dbReference>
<feature type="domain" description="ABC3 transporter permease C-terminal" evidence="12">
    <location>
        <begin position="170"/>
        <end position="288"/>
    </location>
</feature>
<evidence type="ECO:0000256" key="7">
    <source>
        <dbReference type="ARBA" id="ARBA00022989"/>
    </source>
</evidence>
<keyword evidence="9 10" id="KW-0131">Cell cycle</keyword>
<accession>A0A150WW44</accession>
<feature type="transmembrane region" description="Helical" evidence="11">
    <location>
        <begin position="220"/>
        <end position="241"/>
    </location>
</feature>
<dbReference type="Pfam" id="PF18075">
    <property type="entry name" value="FtsX_ECD"/>
    <property type="match status" value="1"/>
</dbReference>
<evidence type="ECO:0000259" key="13">
    <source>
        <dbReference type="Pfam" id="PF18075"/>
    </source>
</evidence>
<feature type="transmembrane region" description="Helical" evidence="11">
    <location>
        <begin position="261"/>
        <end position="285"/>
    </location>
</feature>
<evidence type="ECO:0000256" key="8">
    <source>
        <dbReference type="ARBA" id="ARBA00023136"/>
    </source>
</evidence>
<evidence type="ECO:0000256" key="10">
    <source>
        <dbReference type="PIRNR" id="PIRNR003097"/>
    </source>
</evidence>
<dbReference type="InterPro" id="IPR040690">
    <property type="entry name" value="FtsX_ECD"/>
</dbReference>